<dbReference type="InterPro" id="IPR036910">
    <property type="entry name" value="HMG_box_dom_sf"/>
</dbReference>
<sequence>MESMGGNIVGGADDFEIEAETRKQPKGGYMYFYMTECKRMKEGGQHIGSVRNDVLEKWNSMTDAEKEPYIAQSKMDSEEYKEWMKAHEKKEVSTRCNIKRVNSLIIHLKEKGQLNVLGEIGFGSLVGVRDQPIRRELCRSLMAQFDVKQCIAKYGNFSFPLGIPCVIAVLGVRNKGKSVVEVSKSKNWKALASKYGLKQKVTYAELEDEIKSGSYGGDELKA</sequence>
<dbReference type="GO" id="GO:0003677">
    <property type="term" value="F:DNA binding"/>
    <property type="evidence" value="ECO:0007669"/>
    <property type="project" value="UniProtKB-UniRule"/>
</dbReference>
<proteinExistence type="predicted"/>
<dbReference type="Proteomes" id="UP000436088">
    <property type="component" value="Unassembled WGS sequence"/>
</dbReference>
<dbReference type="PROSITE" id="PS50118">
    <property type="entry name" value="HMG_BOX_2"/>
    <property type="match status" value="1"/>
</dbReference>
<evidence type="ECO:0000313" key="4">
    <source>
        <dbReference type="Proteomes" id="UP000436088"/>
    </source>
</evidence>
<protein>
    <recommendedName>
        <fullName evidence="2">HMG box domain-containing protein</fullName>
    </recommendedName>
</protein>
<name>A0A6A3A013_HIBSY</name>
<organism evidence="3 4">
    <name type="scientific">Hibiscus syriacus</name>
    <name type="common">Rose of Sharon</name>
    <dbReference type="NCBI Taxonomy" id="106335"/>
    <lineage>
        <taxon>Eukaryota</taxon>
        <taxon>Viridiplantae</taxon>
        <taxon>Streptophyta</taxon>
        <taxon>Embryophyta</taxon>
        <taxon>Tracheophyta</taxon>
        <taxon>Spermatophyta</taxon>
        <taxon>Magnoliopsida</taxon>
        <taxon>eudicotyledons</taxon>
        <taxon>Gunneridae</taxon>
        <taxon>Pentapetalae</taxon>
        <taxon>rosids</taxon>
        <taxon>malvids</taxon>
        <taxon>Malvales</taxon>
        <taxon>Malvaceae</taxon>
        <taxon>Malvoideae</taxon>
        <taxon>Hibiscus</taxon>
    </lineage>
</organism>
<feature type="DNA-binding region" description="HMG box" evidence="1">
    <location>
        <begin position="22"/>
        <end position="88"/>
    </location>
</feature>
<dbReference type="Pfam" id="PF09011">
    <property type="entry name" value="HMG_box_2"/>
    <property type="match status" value="1"/>
</dbReference>
<accession>A0A6A3A013</accession>
<dbReference type="EMBL" id="VEPZ02001061">
    <property type="protein sequence ID" value="KAE8696692.1"/>
    <property type="molecule type" value="Genomic_DNA"/>
</dbReference>
<keyword evidence="1" id="KW-0539">Nucleus</keyword>
<evidence type="ECO:0000256" key="1">
    <source>
        <dbReference type="PROSITE-ProRule" id="PRU00267"/>
    </source>
</evidence>
<keyword evidence="4" id="KW-1185">Reference proteome</keyword>
<comment type="caution">
    <text evidence="3">The sequence shown here is derived from an EMBL/GenBank/DDBJ whole genome shotgun (WGS) entry which is preliminary data.</text>
</comment>
<dbReference type="InterPro" id="IPR009071">
    <property type="entry name" value="HMG_box_dom"/>
</dbReference>
<keyword evidence="1" id="KW-0238">DNA-binding</keyword>
<evidence type="ECO:0000313" key="3">
    <source>
        <dbReference type="EMBL" id="KAE8696692.1"/>
    </source>
</evidence>
<dbReference type="GO" id="GO:0005634">
    <property type="term" value="C:nucleus"/>
    <property type="evidence" value="ECO:0007669"/>
    <property type="project" value="UniProtKB-UniRule"/>
</dbReference>
<reference evidence="3" key="1">
    <citation type="submission" date="2019-09" db="EMBL/GenBank/DDBJ databases">
        <title>Draft genome information of white flower Hibiscus syriacus.</title>
        <authorList>
            <person name="Kim Y.-M."/>
        </authorList>
    </citation>
    <scope>NUCLEOTIDE SEQUENCE [LARGE SCALE GENOMIC DNA]</scope>
    <source>
        <strain evidence="3">YM2019G1</strain>
    </source>
</reference>
<dbReference type="SUPFAM" id="SSF47095">
    <property type="entry name" value="HMG-box"/>
    <property type="match status" value="1"/>
</dbReference>
<dbReference type="AlphaFoldDB" id="A0A6A3A013"/>
<dbReference type="Gene3D" id="1.10.30.10">
    <property type="entry name" value="High mobility group box domain"/>
    <property type="match status" value="1"/>
</dbReference>
<feature type="domain" description="HMG box" evidence="2">
    <location>
        <begin position="22"/>
        <end position="88"/>
    </location>
</feature>
<evidence type="ECO:0000259" key="2">
    <source>
        <dbReference type="PROSITE" id="PS50118"/>
    </source>
</evidence>
<gene>
    <name evidence="3" type="ORF">F3Y22_tig00110652pilonHSYRG00111</name>
</gene>